<protein>
    <submittedName>
        <fullName evidence="1">Uncharacterized protein</fullName>
    </submittedName>
</protein>
<name>A0ACC3BQW0_PYRYE</name>
<organism evidence="1 2">
    <name type="scientific">Pyropia yezoensis</name>
    <name type="common">Susabi-nori</name>
    <name type="synonym">Porphyra yezoensis</name>
    <dbReference type="NCBI Taxonomy" id="2788"/>
    <lineage>
        <taxon>Eukaryota</taxon>
        <taxon>Rhodophyta</taxon>
        <taxon>Bangiophyceae</taxon>
        <taxon>Bangiales</taxon>
        <taxon>Bangiaceae</taxon>
        <taxon>Pyropia</taxon>
    </lineage>
</organism>
<keyword evidence="2" id="KW-1185">Reference proteome</keyword>
<gene>
    <name evidence="1" type="ORF">I4F81_002974</name>
</gene>
<dbReference type="EMBL" id="CM020618">
    <property type="protein sequence ID" value="KAK1860385.1"/>
    <property type="molecule type" value="Genomic_DNA"/>
</dbReference>
<accession>A0ACC3BQW0</accession>
<reference evidence="1" key="1">
    <citation type="submission" date="2019-11" db="EMBL/GenBank/DDBJ databases">
        <title>Nori genome reveals adaptations in red seaweeds to the harsh intertidal environment.</title>
        <authorList>
            <person name="Wang D."/>
            <person name="Mao Y."/>
        </authorList>
    </citation>
    <scope>NUCLEOTIDE SEQUENCE</scope>
    <source>
        <tissue evidence="1">Gametophyte</tissue>
    </source>
</reference>
<evidence type="ECO:0000313" key="1">
    <source>
        <dbReference type="EMBL" id="KAK1860385.1"/>
    </source>
</evidence>
<comment type="caution">
    <text evidence="1">The sequence shown here is derived from an EMBL/GenBank/DDBJ whole genome shotgun (WGS) entry which is preliminary data.</text>
</comment>
<proteinExistence type="predicted"/>
<evidence type="ECO:0000313" key="2">
    <source>
        <dbReference type="Proteomes" id="UP000798662"/>
    </source>
</evidence>
<dbReference type="Proteomes" id="UP000798662">
    <property type="component" value="Chromosome 1"/>
</dbReference>
<sequence>MAFIGPAAAALPGGSFARRTRPVAGGRPRGAAVTATRGRSALRAAALSDAAPEAEAAATKVDAPADAKAISLGMAGMPTLMDTVAILDVLPHRYPFLLIDKVVAFTPGESAVAVKAVTMNEPQFTGHFPGRPIMPGVLMVEAMAQTGGIVMLQQPMTDGKGEFFFAGLDKVKWRRPVVPGDVLVMEMVLKSYKARFGISKMSGRAYVDGQLAVEGEFTFAMVTDKK</sequence>